<name>A0A9P8WAE3_9HYPO</name>
<feature type="region of interest" description="Disordered" evidence="1">
    <location>
        <begin position="510"/>
        <end position="654"/>
    </location>
</feature>
<feature type="compositionally biased region" description="Polar residues" evidence="1">
    <location>
        <begin position="563"/>
        <end position="577"/>
    </location>
</feature>
<dbReference type="OrthoDB" id="5575722at2759"/>
<feature type="compositionally biased region" description="Basic residues" evidence="1">
    <location>
        <begin position="682"/>
        <end position="694"/>
    </location>
</feature>
<evidence type="ECO:0000256" key="1">
    <source>
        <dbReference type="SAM" id="MobiDB-lite"/>
    </source>
</evidence>
<organism evidence="3 4">
    <name type="scientific">Thelonectria olida</name>
    <dbReference type="NCBI Taxonomy" id="1576542"/>
    <lineage>
        <taxon>Eukaryota</taxon>
        <taxon>Fungi</taxon>
        <taxon>Dikarya</taxon>
        <taxon>Ascomycota</taxon>
        <taxon>Pezizomycotina</taxon>
        <taxon>Sordariomycetes</taxon>
        <taxon>Hypocreomycetidae</taxon>
        <taxon>Hypocreales</taxon>
        <taxon>Nectriaceae</taxon>
        <taxon>Thelonectria</taxon>
    </lineage>
</organism>
<dbReference type="AlphaFoldDB" id="A0A9P8WAE3"/>
<evidence type="ECO:0000313" key="4">
    <source>
        <dbReference type="Proteomes" id="UP000777438"/>
    </source>
</evidence>
<evidence type="ECO:0000259" key="2">
    <source>
        <dbReference type="Pfam" id="PF14661"/>
    </source>
</evidence>
<gene>
    <name evidence="3" type="ORF">B0T10DRAFT_604084</name>
</gene>
<dbReference type="Pfam" id="PF14661">
    <property type="entry name" value="HAUS6_N"/>
    <property type="match status" value="1"/>
</dbReference>
<comment type="caution">
    <text evidence="3">The sequence shown here is derived from an EMBL/GenBank/DDBJ whole genome shotgun (WGS) entry which is preliminary data.</text>
</comment>
<evidence type="ECO:0000313" key="3">
    <source>
        <dbReference type="EMBL" id="KAH6894624.1"/>
    </source>
</evidence>
<proteinExistence type="predicted"/>
<feature type="compositionally biased region" description="Low complexity" evidence="1">
    <location>
        <begin position="510"/>
        <end position="522"/>
    </location>
</feature>
<feature type="compositionally biased region" description="Low complexity" evidence="1">
    <location>
        <begin position="453"/>
        <end position="466"/>
    </location>
</feature>
<feature type="compositionally biased region" description="Basic and acidic residues" evidence="1">
    <location>
        <begin position="532"/>
        <end position="543"/>
    </location>
</feature>
<feature type="domain" description="HAUS augmin-like complex subunit 6 N-terminal" evidence="2">
    <location>
        <begin position="54"/>
        <end position="287"/>
    </location>
</feature>
<feature type="region of interest" description="Disordered" evidence="1">
    <location>
        <begin position="360"/>
        <end position="379"/>
    </location>
</feature>
<feature type="region of interest" description="Disordered" evidence="1">
    <location>
        <begin position="669"/>
        <end position="705"/>
    </location>
</feature>
<reference evidence="3 4" key="1">
    <citation type="journal article" date="2021" name="Nat. Commun.">
        <title>Genetic determinants of endophytism in the Arabidopsis root mycobiome.</title>
        <authorList>
            <person name="Mesny F."/>
            <person name="Miyauchi S."/>
            <person name="Thiergart T."/>
            <person name="Pickel B."/>
            <person name="Atanasova L."/>
            <person name="Karlsson M."/>
            <person name="Huettel B."/>
            <person name="Barry K.W."/>
            <person name="Haridas S."/>
            <person name="Chen C."/>
            <person name="Bauer D."/>
            <person name="Andreopoulos W."/>
            <person name="Pangilinan J."/>
            <person name="LaButti K."/>
            <person name="Riley R."/>
            <person name="Lipzen A."/>
            <person name="Clum A."/>
            <person name="Drula E."/>
            <person name="Henrissat B."/>
            <person name="Kohler A."/>
            <person name="Grigoriev I.V."/>
            <person name="Martin F.M."/>
            <person name="Hacquard S."/>
        </authorList>
    </citation>
    <scope>NUCLEOTIDE SEQUENCE [LARGE SCALE GENOMIC DNA]</scope>
    <source>
        <strain evidence="3 4">MPI-CAGE-CH-0241</strain>
    </source>
</reference>
<feature type="compositionally biased region" description="Polar residues" evidence="1">
    <location>
        <begin position="432"/>
        <end position="452"/>
    </location>
</feature>
<dbReference type="InterPro" id="IPR028163">
    <property type="entry name" value="HAUS_6_N"/>
</dbReference>
<dbReference type="Proteomes" id="UP000777438">
    <property type="component" value="Unassembled WGS sequence"/>
</dbReference>
<feature type="region of interest" description="Disordered" evidence="1">
    <location>
        <begin position="19"/>
        <end position="46"/>
    </location>
</feature>
<feature type="region of interest" description="Disordered" evidence="1">
    <location>
        <begin position="430"/>
        <end position="496"/>
    </location>
</feature>
<accession>A0A9P8WAE3</accession>
<protein>
    <submittedName>
        <fullName evidence="3">HAUS augmin-like complex subunit 6 N-terminus-domain-containing protein</fullName>
    </submittedName>
</protein>
<sequence length="752" mass="83932">MAAVQQTRTRSARLIANLTRTGGHHASSTRDAARATGPTHAHLPPSGPPALQLFLTNIHFLDLDLRPDWPGIGADTFATGGTSAQGQKKRVQCVEWALYQLFALWDPEETRNKLRPFFPPLDQVQSVNLRTALLRALELAKKSGALGRDAIVRKTMLDECKGERLEEVLAAFSSAVLKQVIAQEISTSGENAAQAVKLALEDRGFKSDNWELTALVWTHKAALSGLLRNKQAANSRFRDFSELLGVKERSLIRKSEAIQAKQQSGGGKTVSDDAKLEMWRTIRNNWSGNERWMETLLYGDAGAKKDGLLGMQYDRVWRRVQQGRLAELEEHGTGLLEQLDGRVRAQRERLEKWETFHKRLCQDRPQQSPSKQKKQDSRTKGIDLGFGAHEALHVGRASPRKLTLGGRKPVLTDEYDDLVRGLEDELLETGPKGSSSLAFLQRPATSKSSHQRSVSVPGSESVSEVSSLDDEDAFSTSPPIQSFPAKYAQTKRQPVLRPKMSLSGEWFAANTASASARSSNESVEVTYAYQPEPKRPSPERDASPDVDDDPTPVAGSPERREQVQTPEQDQDLVNQYPTPRDISPSPTQELADQILESMEQASPSPTKRQKPRHTLSLAERTRMTMARGPFAFPGHDEPDLPLGPGRTEDRGESIVVDKYEDLTARTRKSMAGFEQAQQKAKLERRRSLRKSKVPPRREGSYFPKVAEEEDQTVLAEELMAEEDMEAVFRSRPKIKASPIPSPTREWDADEYM</sequence>
<keyword evidence="4" id="KW-1185">Reference proteome</keyword>
<dbReference type="EMBL" id="JAGPYM010000005">
    <property type="protein sequence ID" value="KAH6894624.1"/>
    <property type="molecule type" value="Genomic_DNA"/>
</dbReference>